<evidence type="ECO:0000313" key="1">
    <source>
        <dbReference type="EMBL" id="KKL73219.1"/>
    </source>
</evidence>
<organism evidence="1">
    <name type="scientific">marine sediment metagenome</name>
    <dbReference type="NCBI Taxonomy" id="412755"/>
    <lineage>
        <taxon>unclassified sequences</taxon>
        <taxon>metagenomes</taxon>
        <taxon>ecological metagenomes</taxon>
    </lineage>
</organism>
<feature type="non-terminal residue" evidence="1">
    <location>
        <position position="1"/>
    </location>
</feature>
<sequence length="103" mass="12137">VNLYEFEKAVSEYENKNEKTLKEMIIPGEIISELYPVVLVKKAYIEKISHGSPIYYEYLKNNEDRKNKDKFCIFEGDKFMGVYNVTAEGKIFARPEFVLQEIK</sequence>
<proteinExistence type="predicted"/>
<gene>
    <name evidence="1" type="ORF">LCGC14_2077140</name>
</gene>
<comment type="caution">
    <text evidence="1">The sequence shown here is derived from an EMBL/GenBank/DDBJ whole genome shotgun (WGS) entry which is preliminary data.</text>
</comment>
<accession>A0A0F9EGV9</accession>
<evidence type="ECO:0008006" key="2">
    <source>
        <dbReference type="Google" id="ProtNLM"/>
    </source>
</evidence>
<dbReference type="EMBL" id="LAZR01025029">
    <property type="protein sequence ID" value="KKL73219.1"/>
    <property type="molecule type" value="Genomic_DNA"/>
</dbReference>
<reference evidence="1" key="1">
    <citation type="journal article" date="2015" name="Nature">
        <title>Complex archaea that bridge the gap between prokaryotes and eukaryotes.</title>
        <authorList>
            <person name="Spang A."/>
            <person name="Saw J.H."/>
            <person name="Jorgensen S.L."/>
            <person name="Zaremba-Niedzwiedzka K."/>
            <person name="Martijn J."/>
            <person name="Lind A.E."/>
            <person name="van Eijk R."/>
            <person name="Schleper C."/>
            <person name="Guy L."/>
            <person name="Ettema T.J."/>
        </authorList>
    </citation>
    <scope>NUCLEOTIDE SEQUENCE</scope>
</reference>
<dbReference type="AlphaFoldDB" id="A0A0F9EGV9"/>
<protein>
    <recommendedName>
        <fullName evidence="2">tRNA pseudouridine synthase II TruB subfamily 1 C-terminal domain-containing protein</fullName>
    </recommendedName>
</protein>
<name>A0A0F9EGV9_9ZZZZ</name>